<dbReference type="InParanoid" id="Q01UJ4"/>
<dbReference type="HOGENOM" id="CLU_009433_1_0_0"/>
<feature type="transmembrane region" description="Helical" evidence="7">
    <location>
        <begin position="787"/>
        <end position="812"/>
    </location>
</feature>
<dbReference type="eggNOG" id="COG0577">
    <property type="taxonomic scope" value="Bacteria"/>
</dbReference>
<dbReference type="AlphaFoldDB" id="Q01UJ4"/>
<evidence type="ECO:0000259" key="9">
    <source>
        <dbReference type="Pfam" id="PF12704"/>
    </source>
</evidence>
<dbReference type="STRING" id="234267.Acid_5729"/>
<dbReference type="NCBIfam" id="NF038403">
    <property type="entry name" value="perm_prefix_1"/>
    <property type="match status" value="1"/>
</dbReference>
<dbReference type="OrthoDB" id="127482at2"/>
<keyword evidence="4 7" id="KW-1133">Transmembrane helix</keyword>
<dbReference type="PANTHER" id="PTHR30572">
    <property type="entry name" value="MEMBRANE COMPONENT OF TRANSPORTER-RELATED"/>
    <property type="match status" value="1"/>
</dbReference>
<name>Q01UJ4_SOLUE</name>
<keyword evidence="2" id="KW-1003">Cell membrane</keyword>
<feature type="transmembrane region" description="Helical" evidence="7">
    <location>
        <begin position="89"/>
        <end position="114"/>
    </location>
</feature>
<comment type="subcellular location">
    <subcellularLocation>
        <location evidence="1">Cell membrane</location>
        <topology evidence="1">Multi-pass membrane protein</topology>
    </subcellularLocation>
</comment>
<dbReference type="InterPro" id="IPR017800">
    <property type="entry name" value="ADOP"/>
</dbReference>
<dbReference type="Pfam" id="PF02687">
    <property type="entry name" value="FtsX"/>
    <property type="match status" value="2"/>
</dbReference>
<dbReference type="GO" id="GO:0022857">
    <property type="term" value="F:transmembrane transporter activity"/>
    <property type="evidence" value="ECO:0007669"/>
    <property type="project" value="TreeGrafter"/>
</dbReference>
<accession>Q01UJ4</accession>
<feature type="domain" description="ABC3 transporter permease C-terminal" evidence="8">
    <location>
        <begin position="746"/>
        <end position="859"/>
    </location>
</feature>
<feature type="transmembrane region" description="Helical" evidence="7">
    <location>
        <begin position="385"/>
        <end position="416"/>
    </location>
</feature>
<dbReference type="InterPro" id="IPR047928">
    <property type="entry name" value="Perm_prefix_1"/>
</dbReference>
<dbReference type="InterPro" id="IPR025857">
    <property type="entry name" value="MacB_PCD"/>
</dbReference>
<gene>
    <name evidence="10" type="ordered locus">Acid_5729</name>
</gene>
<evidence type="ECO:0000256" key="4">
    <source>
        <dbReference type="ARBA" id="ARBA00022989"/>
    </source>
</evidence>
<feature type="domain" description="ABC3 transporter permease C-terminal" evidence="8">
    <location>
        <begin position="349"/>
        <end position="463"/>
    </location>
</feature>
<organism evidence="10">
    <name type="scientific">Solibacter usitatus (strain Ellin6076)</name>
    <dbReference type="NCBI Taxonomy" id="234267"/>
    <lineage>
        <taxon>Bacteria</taxon>
        <taxon>Pseudomonadati</taxon>
        <taxon>Acidobacteriota</taxon>
        <taxon>Terriglobia</taxon>
        <taxon>Bryobacterales</taxon>
        <taxon>Solibacteraceae</taxon>
        <taxon>Candidatus Solibacter</taxon>
    </lineage>
</organism>
<evidence type="ECO:0000256" key="3">
    <source>
        <dbReference type="ARBA" id="ARBA00022692"/>
    </source>
</evidence>
<evidence type="ECO:0000313" key="10">
    <source>
        <dbReference type="EMBL" id="ABJ86676.1"/>
    </source>
</evidence>
<feature type="transmembrane region" description="Helical" evidence="7">
    <location>
        <begin position="742"/>
        <end position="767"/>
    </location>
</feature>
<keyword evidence="5 7" id="KW-0472">Membrane</keyword>
<evidence type="ECO:0000256" key="5">
    <source>
        <dbReference type="ARBA" id="ARBA00023136"/>
    </source>
</evidence>
<evidence type="ECO:0000259" key="8">
    <source>
        <dbReference type="Pfam" id="PF02687"/>
    </source>
</evidence>
<dbReference type="NCBIfam" id="TIGR03434">
    <property type="entry name" value="ADOP"/>
    <property type="match status" value="1"/>
</dbReference>
<evidence type="ECO:0000256" key="1">
    <source>
        <dbReference type="ARBA" id="ARBA00004651"/>
    </source>
</evidence>
<dbReference type="Pfam" id="PF12704">
    <property type="entry name" value="MacB_PCD"/>
    <property type="match status" value="2"/>
</dbReference>
<dbReference type="PANTHER" id="PTHR30572:SF4">
    <property type="entry name" value="ABC TRANSPORTER PERMEASE YTRF"/>
    <property type="match status" value="1"/>
</dbReference>
<protein>
    <recommendedName>
        <fullName evidence="11">Permease</fullName>
    </recommendedName>
</protein>
<dbReference type="GO" id="GO:0005886">
    <property type="term" value="C:plasma membrane"/>
    <property type="evidence" value="ECO:0007669"/>
    <property type="project" value="UniProtKB-SubCell"/>
</dbReference>
<dbReference type="EMBL" id="CP000473">
    <property type="protein sequence ID" value="ABJ86676.1"/>
    <property type="molecule type" value="Genomic_DNA"/>
</dbReference>
<proteinExistence type="inferred from homology"/>
<reference evidence="10" key="1">
    <citation type="submission" date="2006-10" db="EMBL/GenBank/DDBJ databases">
        <title>Complete sequence of Solibacter usitatus Ellin6076.</title>
        <authorList>
            <consortium name="US DOE Joint Genome Institute"/>
            <person name="Copeland A."/>
            <person name="Lucas S."/>
            <person name="Lapidus A."/>
            <person name="Barry K."/>
            <person name="Detter J.C."/>
            <person name="Glavina del Rio T."/>
            <person name="Hammon N."/>
            <person name="Israni S."/>
            <person name="Dalin E."/>
            <person name="Tice H."/>
            <person name="Pitluck S."/>
            <person name="Thompson L.S."/>
            <person name="Brettin T."/>
            <person name="Bruce D."/>
            <person name="Han C."/>
            <person name="Tapia R."/>
            <person name="Gilna P."/>
            <person name="Schmutz J."/>
            <person name="Larimer F."/>
            <person name="Land M."/>
            <person name="Hauser L."/>
            <person name="Kyrpides N."/>
            <person name="Mikhailova N."/>
            <person name="Janssen P.H."/>
            <person name="Kuske C.R."/>
            <person name="Richardson P."/>
        </authorList>
    </citation>
    <scope>NUCLEOTIDE SEQUENCE</scope>
    <source>
        <strain evidence="10">Ellin6076</strain>
    </source>
</reference>
<feature type="domain" description="MacB-like periplasmic core" evidence="9">
    <location>
        <begin position="93"/>
        <end position="306"/>
    </location>
</feature>
<feature type="transmembrane region" description="Helical" evidence="7">
    <location>
        <begin position="482"/>
        <end position="505"/>
    </location>
</feature>
<evidence type="ECO:0008006" key="11">
    <source>
        <dbReference type="Google" id="ProtNLM"/>
    </source>
</evidence>
<dbReference type="InterPro" id="IPR003838">
    <property type="entry name" value="ABC3_permease_C"/>
</dbReference>
<evidence type="ECO:0000256" key="7">
    <source>
        <dbReference type="SAM" id="Phobius"/>
    </source>
</evidence>
<feature type="transmembrane region" description="Helical" evidence="7">
    <location>
        <begin position="832"/>
        <end position="852"/>
    </location>
</feature>
<comment type="similarity">
    <text evidence="6">Belongs to the ABC-4 integral membrane protein family.</text>
</comment>
<evidence type="ECO:0000256" key="6">
    <source>
        <dbReference type="ARBA" id="ARBA00038076"/>
    </source>
</evidence>
<evidence type="ECO:0000256" key="2">
    <source>
        <dbReference type="ARBA" id="ARBA00022475"/>
    </source>
</evidence>
<sequence>MSWYHRFRNVLLPGRAHHDLERELSFHIAERAEELQAGGMSASEAWACARRQFGNYTSQVENTRDQDTSAWLDAFARNLRLALRSLRRAPAFTAAVVATLALGIGANSAVFSAIDAILLRPLPFPAAHRLVRLGQVDPKSAGRYVAPVRLEDWNRLASTFESIAGYYTQDDSELSGELPEKLKRALVSPRFLATFGIAPQLGRDFTPEEEHFGGPDALLISDRYWRRRFAADPAVIGKRLRFGRTSAPIVGVLPPTFLIPDRDTDLWSVSPPDGPYAQSRASTWFNVLGRLKPGVTLEQARDNLAAVQANLGRQFPKTDAALSVSIQPLKESTVGEVRRSLWMLYGSVSLLLLIACANVAALLLSRAAAHRHEISVRFSLGASRASVAAQLLTEVLVLAVAGSALGLLVAAAASRVFRVLAKDLPRLEEITLDWRIVLYSLACAVAATLLCGLLPAIRGTRRNLAGSLAQSGRSQVSGRNSLQFTLVAVQVSLAVTLLAGAGLLLRSFQALGRVSPGFEPDHILTFHISSSWGETVDSKAAAVRLHRILDAVNSLPGVELGAASITLPGVPVLYQIDLQTTEGRAESEPRMQAQGRAVTPSYFAALRIPLLSGELCRDDAGAATMMVNRSFANAYFAGAGPVGRHLVQPGNAYSKPGRVTGIVADARETGMDREPVPTVYWCSGAIQPGTFFLVRTAGDPAAMAETVRRKLHELEPARSVYAITPLREHLSDAYADTRLRTILLLFFAVTAVLLACLGLYGTLSYLVNVRRREVGLRLALGALRSDIVGQFLLHGLRVSLLGCCAGLLLAAASTRLLAGMLFGVSASDAPTLTGVIAVVVAVSTAASLLPALRASRVDPMQVLRDE</sequence>
<keyword evidence="3 7" id="KW-0812">Transmembrane</keyword>
<feature type="domain" description="MacB-like periplasmic core" evidence="9">
    <location>
        <begin position="553"/>
        <end position="671"/>
    </location>
</feature>
<dbReference type="InterPro" id="IPR050250">
    <property type="entry name" value="Macrolide_Exporter_MacB"/>
</dbReference>
<dbReference type="KEGG" id="sus:Acid_5729"/>
<feature type="transmembrane region" description="Helical" evidence="7">
    <location>
        <begin position="436"/>
        <end position="457"/>
    </location>
</feature>
<feature type="transmembrane region" description="Helical" evidence="7">
    <location>
        <begin position="342"/>
        <end position="364"/>
    </location>
</feature>